<protein>
    <submittedName>
        <fullName evidence="1">(wild Malaysian banana) hypothetical protein</fullName>
    </submittedName>
</protein>
<name>A0A804KWJ5_MUSAM</name>
<evidence type="ECO:0000313" key="1">
    <source>
        <dbReference type="EMBL" id="CAG1853624.1"/>
    </source>
</evidence>
<dbReference type="AlphaFoldDB" id="A0A804KWJ5"/>
<reference evidence="2" key="2">
    <citation type="submission" date="2021-05" db="UniProtKB">
        <authorList>
            <consortium name="EnsemblPlants"/>
        </authorList>
    </citation>
    <scope>IDENTIFICATION</scope>
    <source>
        <strain evidence="2">subsp. malaccensis</strain>
    </source>
</reference>
<dbReference type="InParanoid" id="A0A804KWJ5"/>
<dbReference type="EnsemblPlants" id="Ma10_t15570.1">
    <property type="protein sequence ID" value="Ma10_p15570.1"/>
    <property type="gene ID" value="Ma10_g15570"/>
</dbReference>
<organism evidence="2 3">
    <name type="scientific">Musa acuminata subsp. malaccensis</name>
    <name type="common">Wild banana</name>
    <name type="synonym">Musa malaccensis</name>
    <dbReference type="NCBI Taxonomy" id="214687"/>
    <lineage>
        <taxon>Eukaryota</taxon>
        <taxon>Viridiplantae</taxon>
        <taxon>Streptophyta</taxon>
        <taxon>Embryophyta</taxon>
        <taxon>Tracheophyta</taxon>
        <taxon>Spermatophyta</taxon>
        <taxon>Magnoliopsida</taxon>
        <taxon>Liliopsida</taxon>
        <taxon>Zingiberales</taxon>
        <taxon>Musaceae</taxon>
        <taxon>Musa</taxon>
    </lineage>
</organism>
<evidence type="ECO:0000313" key="3">
    <source>
        <dbReference type="Proteomes" id="UP000012960"/>
    </source>
</evidence>
<evidence type="ECO:0000313" key="2">
    <source>
        <dbReference type="EnsemblPlants" id="Ma10_p15570.1"/>
    </source>
</evidence>
<keyword evidence="3" id="KW-1185">Reference proteome</keyword>
<proteinExistence type="predicted"/>
<sequence>MCRGVPWYGSCLVRESTHRADLVRAWCASIATWPEPEICLITWCSTIHHVFVFFSTLVVMPAV</sequence>
<gene>
    <name evidence="1" type="ORF">GSMUA_318500.1</name>
</gene>
<dbReference type="Proteomes" id="UP000012960">
    <property type="component" value="Unplaced"/>
</dbReference>
<accession>A0A804KWJ5</accession>
<dbReference type="EMBL" id="HG996476">
    <property type="protein sequence ID" value="CAG1853624.1"/>
    <property type="molecule type" value="Genomic_DNA"/>
</dbReference>
<dbReference type="Gramene" id="Ma10_t15570.1">
    <property type="protein sequence ID" value="Ma10_p15570.1"/>
    <property type="gene ID" value="Ma10_g15570"/>
</dbReference>
<reference evidence="1" key="1">
    <citation type="submission" date="2021-03" db="EMBL/GenBank/DDBJ databases">
        <authorList>
            <consortium name="Genoscope - CEA"/>
            <person name="William W."/>
        </authorList>
    </citation>
    <scope>NUCLEOTIDE SEQUENCE</scope>
    <source>
        <strain evidence="1">Doubled-haploid Pahang</strain>
    </source>
</reference>